<protein>
    <submittedName>
        <fullName evidence="1">Uncharacterized protein</fullName>
    </submittedName>
</protein>
<reference evidence="1 2" key="2">
    <citation type="journal article" date="2018" name="New Phytol.">
        <title>High intraspecific genome diversity in the model arbuscular mycorrhizal symbiont Rhizophagus irregularis.</title>
        <authorList>
            <person name="Chen E.C.H."/>
            <person name="Morin E."/>
            <person name="Beaudet D."/>
            <person name="Noel J."/>
            <person name="Yildirir G."/>
            <person name="Ndikumana S."/>
            <person name="Charron P."/>
            <person name="St-Onge C."/>
            <person name="Giorgi J."/>
            <person name="Kruger M."/>
            <person name="Marton T."/>
            <person name="Ropars J."/>
            <person name="Grigoriev I.V."/>
            <person name="Hainaut M."/>
            <person name="Henrissat B."/>
            <person name="Roux C."/>
            <person name="Martin F."/>
            <person name="Corradi N."/>
        </authorList>
    </citation>
    <scope>NUCLEOTIDE SEQUENCE [LARGE SCALE GENOMIC DNA]</scope>
    <source>
        <strain evidence="1 2">DAOM 197198</strain>
    </source>
</reference>
<accession>A0A2P4Q2J1</accession>
<comment type="caution">
    <text evidence="1">The sequence shown here is derived from an EMBL/GenBank/DDBJ whole genome shotgun (WGS) entry which is preliminary data.</text>
</comment>
<evidence type="ECO:0000313" key="1">
    <source>
        <dbReference type="EMBL" id="POG71875.1"/>
    </source>
</evidence>
<dbReference type="EMBL" id="AUPC02000102">
    <property type="protein sequence ID" value="POG71875.1"/>
    <property type="molecule type" value="Genomic_DNA"/>
</dbReference>
<proteinExistence type="predicted"/>
<dbReference type="Proteomes" id="UP000018888">
    <property type="component" value="Unassembled WGS sequence"/>
</dbReference>
<gene>
    <name evidence="1" type="ORF">GLOIN_2v1478122</name>
</gene>
<evidence type="ECO:0000313" key="2">
    <source>
        <dbReference type="Proteomes" id="UP000018888"/>
    </source>
</evidence>
<organism evidence="1 2">
    <name type="scientific">Rhizophagus irregularis (strain DAOM 181602 / DAOM 197198 / MUCL 43194)</name>
    <name type="common">Arbuscular mycorrhizal fungus</name>
    <name type="synonym">Glomus intraradices</name>
    <dbReference type="NCBI Taxonomy" id="747089"/>
    <lineage>
        <taxon>Eukaryota</taxon>
        <taxon>Fungi</taxon>
        <taxon>Fungi incertae sedis</taxon>
        <taxon>Mucoromycota</taxon>
        <taxon>Glomeromycotina</taxon>
        <taxon>Glomeromycetes</taxon>
        <taxon>Glomerales</taxon>
        <taxon>Glomeraceae</taxon>
        <taxon>Rhizophagus</taxon>
    </lineage>
</organism>
<dbReference type="VEuPathDB" id="FungiDB:RhiirFUN_010123"/>
<dbReference type="AlphaFoldDB" id="A0A2P4Q2J1"/>
<sequence length="268" mass="29235">MIIYRSYFQNPFYRENPEEKRKHIIGLVLERFPHLSLKYSESYGDRFVFNSSVPCPMCNKDHEGENIKNDIKGGWGSDMYFGERIIVTLYGTPSTCLAPGCGKNVDILDQADALGIVSNLPLLGLQGKPSQSSGISPLSKSMGEIFTLSSPPIRMGDEGTTTQQVKVLWVAPNVIKIFLHISHPKKAKKSGGKKVSSTLKQLIEELLTDIPVVGGISEESSCATDARGKEKIARVKSTPPGFVLNLTVDESDYIIAEVLKGASSKGTA</sequence>
<keyword evidence="2" id="KW-1185">Reference proteome</keyword>
<name>A0A2P4Q2J1_RHIID</name>
<reference evidence="1 2" key="1">
    <citation type="journal article" date="2013" name="Proc. Natl. Acad. Sci. U.S.A.">
        <title>Genome of an arbuscular mycorrhizal fungus provides insight into the oldest plant symbiosis.</title>
        <authorList>
            <person name="Tisserant E."/>
            <person name="Malbreil M."/>
            <person name="Kuo A."/>
            <person name="Kohler A."/>
            <person name="Symeonidi A."/>
            <person name="Balestrini R."/>
            <person name="Charron P."/>
            <person name="Duensing N."/>
            <person name="Frei Dit Frey N."/>
            <person name="Gianinazzi-Pearson V."/>
            <person name="Gilbert L.B."/>
            <person name="Handa Y."/>
            <person name="Herr J.R."/>
            <person name="Hijri M."/>
            <person name="Koul R."/>
            <person name="Kawaguchi M."/>
            <person name="Krajinski F."/>
            <person name="Lammers P.J."/>
            <person name="Masclaux F.G."/>
            <person name="Murat C."/>
            <person name="Morin E."/>
            <person name="Ndikumana S."/>
            <person name="Pagni M."/>
            <person name="Petitpierre D."/>
            <person name="Requena N."/>
            <person name="Rosikiewicz P."/>
            <person name="Riley R."/>
            <person name="Saito K."/>
            <person name="San Clemente H."/>
            <person name="Shapiro H."/>
            <person name="van Tuinen D."/>
            <person name="Becard G."/>
            <person name="Bonfante P."/>
            <person name="Paszkowski U."/>
            <person name="Shachar-Hill Y.Y."/>
            <person name="Tuskan G.A."/>
            <person name="Young P.W."/>
            <person name="Sanders I.R."/>
            <person name="Henrissat B."/>
            <person name="Rensing S.A."/>
            <person name="Grigoriev I.V."/>
            <person name="Corradi N."/>
            <person name="Roux C."/>
            <person name="Martin F."/>
        </authorList>
    </citation>
    <scope>NUCLEOTIDE SEQUENCE [LARGE SCALE GENOMIC DNA]</scope>
    <source>
        <strain evidence="1 2">DAOM 197198</strain>
    </source>
</reference>